<dbReference type="AlphaFoldDB" id="A0A5J4W828"/>
<dbReference type="InterPro" id="IPR004600">
    <property type="entry name" value="TFIIH_Tfb4/GTF2H3"/>
</dbReference>
<evidence type="ECO:0000256" key="11">
    <source>
        <dbReference type="RuleBase" id="RU368090"/>
    </source>
</evidence>
<evidence type="ECO:0000313" key="12">
    <source>
        <dbReference type="EMBL" id="KAA6391081.1"/>
    </source>
</evidence>
<evidence type="ECO:0008006" key="14">
    <source>
        <dbReference type="Google" id="ProtNLM"/>
    </source>
</evidence>
<keyword evidence="7 11" id="KW-0805">Transcription regulation</keyword>
<evidence type="ECO:0000313" key="13">
    <source>
        <dbReference type="Proteomes" id="UP000324800"/>
    </source>
</evidence>
<dbReference type="GO" id="GO:0005675">
    <property type="term" value="C:transcription factor TFIIH holo complex"/>
    <property type="evidence" value="ECO:0007669"/>
    <property type="project" value="UniProtKB-UniRule"/>
</dbReference>
<dbReference type="GO" id="GO:0006355">
    <property type="term" value="P:regulation of DNA-templated transcription"/>
    <property type="evidence" value="ECO:0007669"/>
    <property type="project" value="InterPro"/>
</dbReference>
<comment type="caution">
    <text evidence="12">The sequence shown here is derived from an EMBL/GenBank/DDBJ whole genome shotgun (WGS) entry which is preliminary data.</text>
</comment>
<sequence length="282" mass="31488">MAATKPPVLLVVLDLNPVIWGSYQNKDIPALSPEISLVSFLHEFQLFVAEYLALGEGKIRIMACTPRGCTFIPSTMKNQCGIATSDEIAGEIRRLAEREAEYACKHPLIYSSISGALSESLCYLNRIMRQNISQQQIQSSNSLFSSDFDMHKPEWGRILLLWASPESSDESQQVINAAFSAKRMNLHILPLLSSAHWVGSEQSNVLKTVENDSVDLKPKCACHGRTVDIAYSTVLKLPFVVDAPQYLMNENKHIPRKDILKSYFMKELPEIGGSECGENCNH</sequence>
<dbReference type="GO" id="GO:0000439">
    <property type="term" value="C:transcription factor TFIIH core complex"/>
    <property type="evidence" value="ECO:0007669"/>
    <property type="project" value="UniProtKB-UniRule"/>
</dbReference>
<name>A0A5J4W828_9EUKA</name>
<dbReference type="Proteomes" id="UP000324800">
    <property type="component" value="Unassembled WGS sequence"/>
</dbReference>
<keyword evidence="10 11" id="KW-0539">Nucleus</keyword>
<keyword evidence="3 11" id="KW-0479">Metal-binding</keyword>
<evidence type="ECO:0000256" key="1">
    <source>
        <dbReference type="ARBA" id="ARBA00004123"/>
    </source>
</evidence>
<keyword evidence="4 11" id="KW-0227">DNA damage</keyword>
<keyword evidence="5 11" id="KW-0863">Zinc-finger</keyword>
<dbReference type="Pfam" id="PF03850">
    <property type="entry name" value="Tfb4"/>
    <property type="match status" value="1"/>
</dbReference>
<comment type="similarity">
    <text evidence="2 11">Belongs to the TFB4 family.</text>
</comment>
<evidence type="ECO:0000256" key="10">
    <source>
        <dbReference type="ARBA" id="ARBA00023242"/>
    </source>
</evidence>
<dbReference type="GO" id="GO:0008270">
    <property type="term" value="F:zinc ion binding"/>
    <property type="evidence" value="ECO:0007669"/>
    <property type="project" value="UniProtKB-KW"/>
</dbReference>
<evidence type="ECO:0000256" key="4">
    <source>
        <dbReference type="ARBA" id="ARBA00022763"/>
    </source>
</evidence>
<dbReference type="PANTHER" id="PTHR12831">
    <property type="entry name" value="TRANSCRIPTION INITIATION FACTOR IIH TFIIH , POLYPEPTIDE 3-RELATED"/>
    <property type="match status" value="1"/>
</dbReference>
<organism evidence="12 13">
    <name type="scientific">Streblomastix strix</name>
    <dbReference type="NCBI Taxonomy" id="222440"/>
    <lineage>
        <taxon>Eukaryota</taxon>
        <taxon>Metamonada</taxon>
        <taxon>Preaxostyla</taxon>
        <taxon>Oxymonadida</taxon>
        <taxon>Streblomastigidae</taxon>
        <taxon>Streblomastix</taxon>
    </lineage>
</organism>
<dbReference type="InterPro" id="IPR036465">
    <property type="entry name" value="vWFA_dom_sf"/>
</dbReference>
<evidence type="ECO:0000256" key="5">
    <source>
        <dbReference type="ARBA" id="ARBA00022771"/>
    </source>
</evidence>
<keyword evidence="9 11" id="KW-0234">DNA repair</keyword>
<evidence type="ECO:0000256" key="8">
    <source>
        <dbReference type="ARBA" id="ARBA00023163"/>
    </source>
</evidence>
<dbReference type="GO" id="GO:0006289">
    <property type="term" value="P:nucleotide-excision repair"/>
    <property type="evidence" value="ECO:0007669"/>
    <property type="project" value="UniProtKB-UniRule"/>
</dbReference>
<dbReference type="OrthoDB" id="17307at2759"/>
<protein>
    <recommendedName>
        <fullName evidence="14">RNA polymerase II transcription factor B subunit 4</fullName>
    </recommendedName>
</protein>
<reference evidence="12 13" key="1">
    <citation type="submission" date="2019-03" db="EMBL/GenBank/DDBJ databases">
        <title>Single cell metagenomics reveals metabolic interactions within the superorganism composed of flagellate Streblomastix strix and complex community of Bacteroidetes bacteria on its surface.</title>
        <authorList>
            <person name="Treitli S.C."/>
            <person name="Kolisko M."/>
            <person name="Husnik F."/>
            <person name="Keeling P."/>
            <person name="Hampl V."/>
        </authorList>
    </citation>
    <scope>NUCLEOTIDE SEQUENCE [LARGE SCALE GENOMIC DNA]</scope>
    <source>
        <strain evidence="12">ST1C</strain>
    </source>
</reference>
<evidence type="ECO:0000256" key="9">
    <source>
        <dbReference type="ARBA" id="ARBA00023204"/>
    </source>
</evidence>
<accession>A0A5J4W828</accession>
<dbReference type="Gene3D" id="3.40.50.410">
    <property type="entry name" value="von Willebrand factor, type A domain"/>
    <property type="match status" value="1"/>
</dbReference>
<keyword evidence="6 11" id="KW-0862">Zinc</keyword>
<proteinExistence type="inferred from homology"/>
<evidence type="ECO:0000256" key="7">
    <source>
        <dbReference type="ARBA" id="ARBA00023015"/>
    </source>
</evidence>
<comment type="subcellular location">
    <subcellularLocation>
        <location evidence="1 11">Nucleus</location>
    </subcellularLocation>
</comment>
<gene>
    <name evidence="12" type="ORF">EZS28_013394</name>
</gene>
<evidence type="ECO:0000256" key="2">
    <source>
        <dbReference type="ARBA" id="ARBA00005273"/>
    </source>
</evidence>
<evidence type="ECO:0000256" key="3">
    <source>
        <dbReference type="ARBA" id="ARBA00022723"/>
    </source>
</evidence>
<dbReference type="EMBL" id="SNRW01003003">
    <property type="protein sequence ID" value="KAA6391081.1"/>
    <property type="molecule type" value="Genomic_DNA"/>
</dbReference>
<dbReference type="PANTHER" id="PTHR12831:SF0">
    <property type="entry name" value="GENERAL TRANSCRIPTION FACTOR IIH SUBUNIT 3"/>
    <property type="match status" value="1"/>
</dbReference>
<evidence type="ECO:0000256" key="6">
    <source>
        <dbReference type="ARBA" id="ARBA00022833"/>
    </source>
</evidence>
<keyword evidence="8 11" id="KW-0804">Transcription</keyword>